<evidence type="ECO:0000313" key="4">
    <source>
        <dbReference type="Proteomes" id="UP000309186"/>
    </source>
</evidence>
<accession>A0A5R9Q4E5</accession>
<dbReference type="InterPro" id="IPR012338">
    <property type="entry name" value="Beta-lactam/transpept-like"/>
</dbReference>
<dbReference type="EMBL" id="PPSW01000007">
    <property type="protein sequence ID" value="TLX48023.1"/>
    <property type="molecule type" value="Genomic_DNA"/>
</dbReference>
<dbReference type="OrthoDB" id="9799367at2"/>
<dbReference type="PANTHER" id="PTHR46825">
    <property type="entry name" value="D-ALANYL-D-ALANINE-CARBOXYPEPTIDASE/ENDOPEPTIDASE AMPH"/>
    <property type="match status" value="1"/>
</dbReference>
<dbReference type="GO" id="GO:0016787">
    <property type="term" value="F:hydrolase activity"/>
    <property type="evidence" value="ECO:0007669"/>
    <property type="project" value="UniProtKB-KW"/>
</dbReference>
<keyword evidence="1" id="KW-0732">Signal</keyword>
<evidence type="ECO:0000259" key="2">
    <source>
        <dbReference type="Pfam" id="PF00144"/>
    </source>
</evidence>
<evidence type="ECO:0000256" key="1">
    <source>
        <dbReference type="SAM" id="SignalP"/>
    </source>
</evidence>
<dbReference type="SUPFAM" id="SSF56601">
    <property type="entry name" value="beta-lactamase/transpeptidase-like"/>
    <property type="match status" value="1"/>
</dbReference>
<feature type="domain" description="Beta-lactamase-related" evidence="2">
    <location>
        <begin position="63"/>
        <end position="365"/>
    </location>
</feature>
<proteinExistence type="predicted"/>
<dbReference type="AlphaFoldDB" id="A0A5R9Q4E5"/>
<evidence type="ECO:0000313" key="3">
    <source>
        <dbReference type="EMBL" id="TLX48023.1"/>
    </source>
</evidence>
<dbReference type="Gene3D" id="3.40.710.10">
    <property type="entry name" value="DD-peptidase/beta-lactamase superfamily"/>
    <property type="match status" value="1"/>
</dbReference>
<keyword evidence="3" id="KW-0378">Hydrolase</keyword>
<dbReference type="Proteomes" id="UP000309186">
    <property type="component" value="Unassembled WGS sequence"/>
</dbReference>
<feature type="chain" id="PRO_5024322529" evidence="1">
    <location>
        <begin position="34"/>
        <end position="386"/>
    </location>
</feature>
<comment type="caution">
    <text evidence="3">The sequence shown here is derived from an EMBL/GenBank/DDBJ whole genome shotgun (WGS) entry which is preliminary data.</text>
</comment>
<dbReference type="InterPro" id="IPR001466">
    <property type="entry name" value="Beta-lactam-related"/>
</dbReference>
<protein>
    <submittedName>
        <fullName evidence="3">Serine hydrolase</fullName>
    </submittedName>
</protein>
<dbReference type="InterPro" id="IPR050491">
    <property type="entry name" value="AmpC-like"/>
</dbReference>
<gene>
    <name evidence="3" type="ORF">C1E24_04260</name>
</gene>
<feature type="signal peptide" evidence="1">
    <location>
        <begin position="1"/>
        <end position="33"/>
    </location>
</feature>
<name>A0A5R9Q4E5_9GAMM</name>
<sequence length="386" mass="43135">MNDFDDCKRKTMNRLITRTIPSILVASLISVLAACKSHDAINFEANTKDELIEFIDGNAGQVVSISVVDADKTYQYHLGTLSNGETPNNQTLYEIGSITKTYTGLVVAKAIQDGKVELDKDIRQYLKDDEYKNLELSNRYITLRHLLTHTSGLPYSFAVSREDIEQGRYFEKISKYTRADYFNDLKAVTLSSIPGEDYVYSSVGTNLAAYIVESVYQKPFETLLTDIITSKSGELNTKFRRAHSEVSKVTIGSDGNGNQMPLASAYWYAGGGLTSDLESMTHYMRHQLSSEPEVAISHQLVEQSWMGQGTAFYWNTTQDDSNEIMLYQSGGSMGTSSWLAIYPKQNIGIFIVTNLAKSNTQEALEAISEQVFDHLIAYKKAIKPNS</sequence>
<organism evidence="3 4">
    <name type="scientific">Pseudoalteromonas phenolica</name>
    <dbReference type="NCBI Taxonomy" id="161398"/>
    <lineage>
        <taxon>Bacteria</taxon>
        <taxon>Pseudomonadati</taxon>
        <taxon>Pseudomonadota</taxon>
        <taxon>Gammaproteobacteria</taxon>
        <taxon>Alteromonadales</taxon>
        <taxon>Pseudoalteromonadaceae</taxon>
        <taxon>Pseudoalteromonas</taxon>
    </lineage>
</organism>
<reference evidence="3 4" key="1">
    <citation type="submission" date="2018-01" db="EMBL/GenBank/DDBJ databases">
        <title>Co-occurrence of chitin degradation, pigmentation and bioactivity in marine Pseudoalteromonas.</title>
        <authorList>
            <person name="Paulsen S."/>
            <person name="Gram L."/>
            <person name="Machado H."/>
        </authorList>
    </citation>
    <scope>NUCLEOTIDE SEQUENCE [LARGE SCALE GENOMIC DNA]</scope>
    <source>
        <strain evidence="3 4">S3663</strain>
    </source>
</reference>
<dbReference type="Pfam" id="PF00144">
    <property type="entry name" value="Beta-lactamase"/>
    <property type="match status" value="1"/>
</dbReference>
<dbReference type="PANTHER" id="PTHR46825:SF9">
    <property type="entry name" value="BETA-LACTAMASE-RELATED DOMAIN-CONTAINING PROTEIN"/>
    <property type="match status" value="1"/>
</dbReference>